<sequence>MGSISTQLESVYRLKCSCNSYPWGKQGKNSLSARLCENGQGWTGDGPNQDFKVDESKPYAEMWMGTYPVLPSYVHSTGEDLQDVIDRYSNELVGEQVIKKFGHSKLPYLPKVLSIAKALPLQLHPNKEKASKLHEEKPDAFTDPNHKPEIALALTEFEAFCGFKPLKQIADLMKLDSLHRFMPAEGNAPDAEFTDDILKEVVRNMLETDDDAVTETFNFLTRTSPDRFKELNAEHIPKLAPRLAQQYDQSDPGILVALITMNYLVLQPGESIYIPADGIHAYLSGDIIECMARSNNVLNTGLCPKAERSNVELFCSCLMFSPHSPEESLLRSKQYQRGRQGKTNVFAPPMSEFNVLETKLAGGEREELAAVNGPSIVVVTKGSASMEANGKQYELEEGYVFFVAQGVELDFNAGKEGVLMHTIFVE</sequence>
<proteinExistence type="predicted"/>
<evidence type="ECO:0000313" key="2">
    <source>
        <dbReference type="Proteomes" id="UP001281147"/>
    </source>
</evidence>
<protein>
    <submittedName>
        <fullName evidence="1">Uncharacterized protein</fullName>
    </submittedName>
</protein>
<evidence type="ECO:0000313" key="1">
    <source>
        <dbReference type="EMBL" id="KAK3713772.1"/>
    </source>
</evidence>
<keyword evidence="2" id="KW-1185">Reference proteome</keyword>
<dbReference type="Proteomes" id="UP001281147">
    <property type="component" value="Unassembled WGS sequence"/>
</dbReference>
<reference evidence="1" key="1">
    <citation type="submission" date="2023-07" db="EMBL/GenBank/DDBJ databases">
        <title>Black Yeasts Isolated from many extreme environments.</title>
        <authorList>
            <person name="Coleine C."/>
            <person name="Stajich J.E."/>
            <person name="Selbmann L."/>
        </authorList>
    </citation>
    <scope>NUCLEOTIDE SEQUENCE</scope>
    <source>
        <strain evidence="1">CCFEE 5714</strain>
    </source>
</reference>
<organism evidence="1 2">
    <name type="scientific">Vermiconidia calcicola</name>
    <dbReference type="NCBI Taxonomy" id="1690605"/>
    <lineage>
        <taxon>Eukaryota</taxon>
        <taxon>Fungi</taxon>
        <taxon>Dikarya</taxon>
        <taxon>Ascomycota</taxon>
        <taxon>Pezizomycotina</taxon>
        <taxon>Dothideomycetes</taxon>
        <taxon>Dothideomycetidae</taxon>
        <taxon>Mycosphaerellales</taxon>
        <taxon>Extremaceae</taxon>
        <taxon>Vermiconidia</taxon>
    </lineage>
</organism>
<accession>A0ACC3NB55</accession>
<name>A0ACC3NB55_9PEZI</name>
<dbReference type="EMBL" id="JAUTXU010000060">
    <property type="protein sequence ID" value="KAK3713772.1"/>
    <property type="molecule type" value="Genomic_DNA"/>
</dbReference>
<comment type="caution">
    <text evidence="1">The sequence shown here is derived from an EMBL/GenBank/DDBJ whole genome shotgun (WGS) entry which is preliminary data.</text>
</comment>
<gene>
    <name evidence="1" type="ORF">LTR37_008258</name>
</gene>